<dbReference type="STRING" id="29655.A0A0K9NP39"/>
<dbReference type="Proteomes" id="UP000036987">
    <property type="component" value="Unassembled WGS sequence"/>
</dbReference>
<feature type="compositionally biased region" description="Basic and acidic residues" evidence="3">
    <location>
        <begin position="628"/>
        <end position="684"/>
    </location>
</feature>
<organism evidence="4 5">
    <name type="scientific">Zostera marina</name>
    <name type="common">Eelgrass</name>
    <dbReference type="NCBI Taxonomy" id="29655"/>
    <lineage>
        <taxon>Eukaryota</taxon>
        <taxon>Viridiplantae</taxon>
        <taxon>Streptophyta</taxon>
        <taxon>Embryophyta</taxon>
        <taxon>Tracheophyta</taxon>
        <taxon>Spermatophyta</taxon>
        <taxon>Magnoliopsida</taxon>
        <taxon>Liliopsida</taxon>
        <taxon>Zosteraceae</taxon>
        <taxon>Zostera</taxon>
    </lineage>
</organism>
<gene>
    <name evidence="4" type="ORF">ZOSMA_76G00990</name>
</gene>
<dbReference type="OMA" id="QSHEQVI"/>
<feature type="coiled-coil region" evidence="2">
    <location>
        <begin position="262"/>
        <end position="450"/>
    </location>
</feature>
<comment type="caution">
    <text evidence="4">The sequence shown here is derived from an EMBL/GenBank/DDBJ whole genome shotgun (WGS) entry which is preliminary data.</text>
</comment>
<feature type="region of interest" description="Disordered" evidence="3">
    <location>
        <begin position="1"/>
        <end position="105"/>
    </location>
</feature>
<dbReference type="AlphaFoldDB" id="A0A0K9NP39"/>
<proteinExistence type="predicted"/>
<feature type="region of interest" description="Disordered" evidence="3">
    <location>
        <begin position="618"/>
        <end position="684"/>
    </location>
</feature>
<sequence length="769" mass="86290">MSTSQTRTGLFETPKKKKIGTPVTPRMSSRSSSGSRNTGSSDQIKSGSLTPTNNSSRHSVNIRSSVDRSIPSNSRAAGSGKGTPGKGTPGKETPGKGTPGKETDFLHTEVSLAHENLSKAKNYLSFAEKEKNELLKELKEAKDQAQETVEKLALAIAARKVAEDRIETEKFRSVELEQTGIETSLQQEIIWKKQLDGVRAQHSADLAALASATKEVERLKHEVTMAVEARKAANVHADEALTIAEVNAEKVSMLSGEVTRLKALMRSELERKEREAEERVQKLNEEMEILRSELVNAKESEMKMIEMEDLIETLKMDISQTKNKKTEMENAAQKWKEKSKDLERRLEEALQSERIAAESLLTASNRLRESRSSLEVAESELVGLKSKVKLLEIELSRHGAVLANSENGNRQASSEMMEMGKTIEALKSEIRNLEEKKSMAVENERRATSELQTMVDQKSKLVGELRVSNEKRDHTKKSMDDLTTALDQVTVEARDSQEMLLKKQTEFSDAKKKIIELEHALKTTEEKYKATLKEAQNEIIHLQASIEASASFSIESKSERSGKEVEYVSYLKQSHEQVISLKSEMDKMVGKLKGVELEAARAKEDGADLSEKLNVAISEASSSNEAAEEARTERLEAKAKLSEKEDALRNVSDENKSLRTREEATQKKIEELSKQLENNRTEKKKNLEFSAVVVETDVKKERVERMKDEKEVDGEEEVEEEEAVDTDGRSSSHISVEENEYPESKRRSRLLSKFGMFLKKKKKSGSMKE</sequence>
<dbReference type="OrthoDB" id="6350175at2759"/>
<name>A0A0K9NP39_ZOSMR</name>
<reference evidence="5" key="1">
    <citation type="journal article" date="2016" name="Nature">
        <title>The genome of the seagrass Zostera marina reveals angiosperm adaptation to the sea.</title>
        <authorList>
            <person name="Olsen J.L."/>
            <person name="Rouze P."/>
            <person name="Verhelst B."/>
            <person name="Lin Y.-C."/>
            <person name="Bayer T."/>
            <person name="Collen J."/>
            <person name="Dattolo E."/>
            <person name="De Paoli E."/>
            <person name="Dittami S."/>
            <person name="Maumus F."/>
            <person name="Michel G."/>
            <person name="Kersting A."/>
            <person name="Lauritano C."/>
            <person name="Lohaus R."/>
            <person name="Toepel M."/>
            <person name="Tonon T."/>
            <person name="Vanneste K."/>
            <person name="Amirebrahimi M."/>
            <person name="Brakel J."/>
            <person name="Bostroem C."/>
            <person name="Chovatia M."/>
            <person name="Grimwood J."/>
            <person name="Jenkins J.W."/>
            <person name="Jueterbock A."/>
            <person name="Mraz A."/>
            <person name="Stam W.T."/>
            <person name="Tice H."/>
            <person name="Bornberg-Bauer E."/>
            <person name="Green P.J."/>
            <person name="Pearson G.A."/>
            <person name="Procaccini G."/>
            <person name="Duarte C.M."/>
            <person name="Schmutz J."/>
            <person name="Reusch T.B.H."/>
            <person name="Van de Peer Y."/>
        </authorList>
    </citation>
    <scope>NUCLEOTIDE SEQUENCE [LARGE SCALE GENOMIC DNA]</scope>
    <source>
        <strain evidence="5">cv. Finnish</strain>
    </source>
</reference>
<evidence type="ECO:0000256" key="3">
    <source>
        <dbReference type="SAM" id="MobiDB-lite"/>
    </source>
</evidence>
<evidence type="ECO:0000256" key="1">
    <source>
        <dbReference type="ARBA" id="ARBA00023054"/>
    </source>
</evidence>
<evidence type="ECO:0000313" key="4">
    <source>
        <dbReference type="EMBL" id="KMZ58544.1"/>
    </source>
</evidence>
<feature type="compositionally biased region" description="Gly residues" evidence="3">
    <location>
        <begin position="79"/>
        <end position="88"/>
    </location>
</feature>
<feature type="compositionally biased region" description="Low complexity" evidence="3">
    <location>
        <begin position="28"/>
        <end position="41"/>
    </location>
</feature>
<feature type="compositionally biased region" description="Polar residues" evidence="3">
    <location>
        <begin position="42"/>
        <end position="64"/>
    </location>
</feature>
<evidence type="ECO:0000256" key="2">
    <source>
        <dbReference type="SAM" id="Coils"/>
    </source>
</evidence>
<protein>
    <recommendedName>
        <fullName evidence="6">WEB family protein</fullName>
    </recommendedName>
</protein>
<keyword evidence="1 2" id="KW-0175">Coiled coil</keyword>
<accession>A0A0K9NP39</accession>
<keyword evidence="5" id="KW-1185">Reference proteome</keyword>
<feature type="compositionally biased region" description="Acidic residues" evidence="3">
    <location>
        <begin position="711"/>
        <end position="725"/>
    </location>
</feature>
<feature type="coiled-coil region" evidence="2">
    <location>
        <begin position="117"/>
        <end position="158"/>
    </location>
</feature>
<feature type="coiled-coil region" evidence="2">
    <location>
        <begin position="507"/>
        <end position="545"/>
    </location>
</feature>
<dbReference type="GO" id="GO:0007131">
    <property type="term" value="P:reciprocal meiotic recombination"/>
    <property type="evidence" value="ECO:0000318"/>
    <property type="project" value="GO_Central"/>
</dbReference>
<dbReference type="PANTHER" id="PTHR23160">
    <property type="entry name" value="SYNAPTONEMAL COMPLEX PROTEIN-RELATED"/>
    <property type="match status" value="1"/>
</dbReference>
<evidence type="ECO:0008006" key="6">
    <source>
        <dbReference type="Google" id="ProtNLM"/>
    </source>
</evidence>
<evidence type="ECO:0000313" key="5">
    <source>
        <dbReference type="Proteomes" id="UP000036987"/>
    </source>
</evidence>
<dbReference type="EMBL" id="LFYR01001927">
    <property type="protein sequence ID" value="KMZ58544.1"/>
    <property type="molecule type" value="Genomic_DNA"/>
</dbReference>
<feature type="region of interest" description="Disordered" evidence="3">
    <location>
        <begin position="702"/>
        <end position="748"/>
    </location>
</feature>
<dbReference type="PANTHER" id="PTHR23160:SF20">
    <property type="entry name" value="OS02G0439200 PROTEIN"/>
    <property type="match status" value="1"/>
</dbReference>